<dbReference type="OrthoDB" id="9812738at2"/>
<evidence type="ECO:0000256" key="6">
    <source>
        <dbReference type="ARBA" id="ARBA00022989"/>
    </source>
</evidence>
<dbReference type="Pfam" id="PF00584">
    <property type="entry name" value="SecE"/>
    <property type="match status" value="1"/>
</dbReference>
<dbReference type="GO" id="GO:0065002">
    <property type="term" value="P:intracellular protein transmembrane transport"/>
    <property type="evidence" value="ECO:0007669"/>
    <property type="project" value="UniProtKB-UniRule"/>
</dbReference>
<dbReference type="InterPro" id="IPR005807">
    <property type="entry name" value="SecE_bac"/>
</dbReference>
<dbReference type="Gene3D" id="1.20.5.1030">
    <property type="entry name" value="Preprotein translocase secy subunit"/>
    <property type="match status" value="1"/>
</dbReference>
<sequence>MAEEGKTPRTSPNQFLKQVQAEGKKIVWPSWNETVRTAIFVFILMLILSFFFLGIDSLFGAVVQWLLSLA</sequence>
<dbReference type="RefSeq" id="WP_160770069.1">
    <property type="nucleotide sequence ID" value="NZ_WTYV01000001.1"/>
</dbReference>
<keyword evidence="6 9" id="KW-1133">Transmembrane helix</keyword>
<dbReference type="GO" id="GO:0008320">
    <property type="term" value="F:protein transmembrane transporter activity"/>
    <property type="evidence" value="ECO:0007669"/>
    <property type="project" value="UniProtKB-UniRule"/>
</dbReference>
<keyword evidence="3 9" id="KW-1003">Cell membrane</keyword>
<dbReference type="NCBIfam" id="TIGR00964">
    <property type="entry name" value="secE_bact"/>
    <property type="match status" value="1"/>
</dbReference>
<evidence type="ECO:0000256" key="9">
    <source>
        <dbReference type="HAMAP-Rule" id="MF_00422"/>
    </source>
</evidence>
<dbReference type="PANTHER" id="PTHR33910:SF1">
    <property type="entry name" value="PROTEIN TRANSLOCASE SUBUNIT SECE"/>
    <property type="match status" value="1"/>
</dbReference>
<organism evidence="10 11">
    <name type="scientific">Alteraurantiacibacter buctensis</name>
    <dbReference type="NCBI Taxonomy" id="1503981"/>
    <lineage>
        <taxon>Bacteria</taxon>
        <taxon>Pseudomonadati</taxon>
        <taxon>Pseudomonadota</taxon>
        <taxon>Alphaproteobacteria</taxon>
        <taxon>Sphingomonadales</taxon>
        <taxon>Erythrobacteraceae</taxon>
        <taxon>Alteraurantiacibacter</taxon>
    </lineage>
</organism>
<evidence type="ECO:0000256" key="3">
    <source>
        <dbReference type="ARBA" id="ARBA00022475"/>
    </source>
</evidence>
<keyword evidence="8 9" id="KW-0472">Membrane</keyword>
<keyword evidence="5 9" id="KW-0653">Protein transport</keyword>
<keyword evidence="2 9" id="KW-0813">Transport</keyword>
<evidence type="ECO:0000256" key="7">
    <source>
        <dbReference type="ARBA" id="ARBA00023010"/>
    </source>
</evidence>
<dbReference type="AlphaFoldDB" id="A0A844YSX1"/>
<dbReference type="InterPro" id="IPR001901">
    <property type="entry name" value="Translocase_SecE/Sec61-g"/>
</dbReference>
<dbReference type="GO" id="GO:0009306">
    <property type="term" value="P:protein secretion"/>
    <property type="evidence" value="ECO:0007669"/>
    <property type="project" value="UniProtKB-UniRule"/>
</dbReference>
<evidence type="ECO:0000256" key="1">
    <source>
        <dbReference type="ARBA" id="ARBA00004370"/>
    </source>
</evidence>
<dbReference type="Proteomes" id="UP000466966">
    <property type="component" value="Unassembled WGS sequence"/>
</dbReference>
<comment type="subcellular location">
    <subcellularLocation>
        <location evidence="9">Cell membrane</location>
        <topology evidence="9">Single-pass membrane protein</topology>
    </subcellularLocation>
    <subcellularLocation>
        <location evidence="1">Membrane</location>
    </subcellularLocation>
</comment>
<accession>A0A844YSX1</accession>
<dbReference type="GO" id="GO:0006605">
    <property type="term" value="P:protein targeting"/>
    <property type="evidence" value="ECO:0007669"/>
    <property type="project" value="UniProtKB-UniRule"/>
</dbReference>
<dbReference type="EMBL" id="WTYV01000001">
    <property type="protein sequence ID" value="MXO70116.1"/>
    <property type="molecule type" value="Genomic_DNA"/>
</dbReference>
<comment type="subunit">
    <text evidence="9">Component of the Sec protein translocase complex. Heterotrimer consisting of SecY, SecE and SecG subunits. The heterotrimers can form oligomers, although 1 heterotrimer is thought to be able to translocate proteins. Interacts with the ribosome. Interacts with SecDF, and other proteins may be involved. Interacts with SecA.</text>
</comment>
<evidence type="ECO:0000256" key="8">
    <source>
        <dbReference type="ARBA" id="ARBA00023136"/>
    </source>
</evidence>
<keyword evidence="7 9" id="KW-0811">Translocation</keyword>
<proteinExistence type="inferred from homology"/>
<dbReference type="PANTHER" id="PTHR33910">
    <property type="entry name" value="PROTEIN TRANSLOCASE SUBUNIT SECE"/>
    <property type="match status" value="1"/>
</dbReference>
<evidence type="ECO:0000256" key="5">
    <source>
        <dbReference type="ARBA" id="ARBA00022927"/>
    </source>
</evidence>
<keyword evidence="11" id="KW-1185">Reference proteome</keyword>
<evidence type="ECO:0000256" key="2">
    <source>
        <dbReference type="ARBA" id="ARBA00022448"/>
    </source>
</evidence>
<dbReference type="GO" id="GO:0043952">
    <property type="term" value="P:protein transport by the Sec complex"/>
    <property type="evidence" value="ECO:0007669"/>
    <property type="project" value="UniProtKB-UniRule"/>
</dbReference>
<dbReference type="HAMAP" id="MF_00422">
    <property type="entry name" value="SecE"/>
    <property type="match status" value="1"/>
</dbReference>
<evidence type="ECO:0000313" key="11">
    <source>
        <dbReference type="Proteomes" id="UP000466966"/>
    </source>
</evidence>
<protein>
    <recommendedName>
        <fullName evidence="9">Protein translocase subunit SecE</fullName>
    </recommendedName>
</protein>
<name>A0A844YSX1_9SPHN</name>
<evidence type="ECO:0000313" key="10">
    <source>
        <dbReference type="EMBL" id="MXO70116.1"/>
    </source>
</evidence>
<keyword evidence="4 9" id="KW-0812">Transmembrane</keyword>
<feature type="transmembrane region" description="Helical" evidence="9">
    <location>
        <begin position="38"/>
        <end position="67"/>
    </location>
</feature>
<dbReference type="InterPro" id="IPR038379">
    <property type="entry name" value="SecE_sf"/>
</dbReference>
<reference evidence="10 11" key="1">
    <citation type="submission" date="2019-12" db="EMBL/GenBank/DDBJ databases">
        <title>Genomic-based taxomic classification of the family Erythrobacteraceae.</title>
        <authorList>
            <person name="Xu L."/>
        </authorList>
    </citation>
    <scope>NUCLEOTIDE SEQUENCE [LARGE SCALE GENOMIC DNA]</scope>
    <source>
        <strain evidence="10 11">M0322</strain>
    </source>
</reference>
<comment type="caution">
    <text evidence="10">The sequence shown here is derived from an EMBL/GenBank/DDBJ whole genome shotgun (WGS) entry which is preliminary data.</text>
</comment>
<dbReference type="GO" id="GO:0005886">
    <property type="term" value="C:plasma membrane"/>
    <property type="evidence" value="ECO:0007669"/>
    <property type="project" value="UniProtKB-SubCell"/>
</dbReference>
<comment type="similarity">
    <text evidence="9">Belongs to the SecE/SEC61-gamma family.</text>
</comment>
<gene>
    <name evidence="9 10" type="primary">secE</name>
    <name evidence="10" type="ORF">GRI99_00540</name>
</gene>
<comment type="function">
    <text evidence="9">Essential subunit of the Sec protein translocation channel SecYEG. Clamps together the 2 halves of SecY. May contact the channel plug during translocation.</text>
</comment>
<evidence type="ECO:0000256" key="4">
    <source>
        <dbReference type="ARBA" id="ARBA00022692"/>
    </source>
</evidence>